<dbReference type="Proteomes" id="UP000029844">
    <property type="component" value="Unassembled WGS sequence"/>
</dbReference>
<dbReference type="Proteomes" id="UP000548082">
    <property type="component" value="Unassembled WGS sequence"/>
</dbReference>
<dbReference type="NCBIfam" id="TIGR00002">
    <property type="entry name" value="S16"/>
    <property type="match status" value="1"/>
</dbReference>
<evidence type="ECO:0000313" key="30">
    <source>
        <dbReference type="Proteomes" id="UP000533953"/>
    </source>
</evidence>
<evidence type="ECO:0000313" key="23">
    <source>
        <dbReference type="EMBL" id="MBC2294273.1"/>
    </source>
</evidence>
<evidence type="ECO:0000256" key="1">
    <source>
        <dbReference type="ARBA" id="ARBA00022980"/>
    </source>
</evidence>
<dbReference type="EMBL" id="JAARYY010000003">
    <property type="protein sequence ID" value="MBC2243915.1"/>
    <property type="molecule type" value="Genomic_DNA"/>
</dbReference>
<evidence type="ECO:0000313" key="6">
    <source>
        <dbReference type="EMBL" id="MBC1330992.1"/>
    </source>
</evidence>
<evidence type="ECO:0000313" key="40">
    <source>
        <dbReference type="Proteomes" id="UP000548082"/>
    </source>
</evidence>
<evidence type="ECO:0000313" key="31">
    <source>
        <dbReference type="Proteomes" id="UP000539064"/>
    </source>
</evidence>
<dbReference type="Proteomes" id="UP000546806">
    <property type="component" value="Unassembled WGS sequence"/>
</dbReference>
<dbReference type="OrthoDB" id="9807878at2"/>
<evidence type="ECO:0000313" key="13">
    <source>
        <dbReference type="EMBL" id="MBC1777667.1"/>
    </source>
</evidence>
<dbReference type="GeneID" id="58717295"/>
<dbReference type="SUPFAM" id="SSF54565">
    <property type="entry name" value="Ribosomal protein S16"/>
    <property type="match status" value="1"/>
</dbReference>
<dbReference type="Proteomes" id="UP000541955">
    <property type="component" value="Unassembled WGS sequence"/>
</dbReference>
<dbReference type="EMBL" id="JAARPL010000001">
    <property type="protein sequence ID" value="MBC1370731.1"/>
    <property type="molecule type" value="Genomic_DNA"/>
</dbReference>
<dbReference type="EMBL" id="JAASWV010000012">
    <property type="protein sequence ID" value="MBC2311161.1"/>
    <property type="molecule type" value="Genomic_DNA"/>
</dbReference>
<dbReference type="EMBL" id="JAARRW010000004">
    <property type="protein sequence ID" value="MBC1562838.1"/>
    <property type="molecule type" value="Genomic_DNA"/>
</dbReference>
<dbReference type="HAMAP" id="MF_00385">
    <property type="entry name" value="Ribosomal_bS16"/>
    <property type="match status" value="1"/>
</dbReference>
<evidence type="ECO:0000313" key="4">
    <source>
        <dbReference type="EMBL" id="KGL41750.1"/>
    </source>
</evidence>
<evidence type="ECO:0000313" key="10">
    <source>
        <dbReference type="EMBL" id="MBC1562838.1"/>
    </source>
</evidence>
<dbReference type="EMBL" id="JAARSH010000002">
    <property type="protein sequence ID" value="MBC1615496.1"/>
    <property type="molecule type" value="Genomic_DNA"/>
</dbReference>
<evidence type="ECO:0000313" key="15">
    <source>
        <dbReference type="EMBL" id="MBC1796191.1"/>
    </source>
</evidence>
<dbReference type="Proteomes" id="UP000533953">
    <property type="component" value="Unassembled WGS sequence"/>
</dbReference>
<proteinExistence type="inferred from homology"/>
<evidence type="ECO:0000313" key="8">
    <source>
        <dbReference type="EMBL" id="MBC1401432.1"/>
    </source>
</evidence>
<keyword evidence="26" id="KW-1185">Reference proteome</keyword>
<protein>
    <recommendedName>
        <fullName evidence="3">Small ribosomal subunit protein bS16</fullName>
    </recommendedName>
</protein>
<organism evidence="4 26">
    <name type="scientific">Listeria booriae</name>
    <dbReference type="NCBI Taxonomy" id="1552123"/>
    <lineage>
        <taxon>Bacteria</taxon>
        <taxon>Bacillati</taxon>
        <taxon>Bacillota</taxon>
        <taxon>Bacilli</taxon>
        <taxon>Bacillales</taxon>
        <taxon>Listeriaceae</taxon>
        <taxon>Listeria</taxon>
    </lineage>
</organism>
<evidence type="ECO:0000313" key="38">
    <source>
        <dbReference type="Proteomes" id="UP000546806"/>
    </source>
</evidence>
<evidence type="ECO:0000313" key="47">
    <source>
        <dbReference type="Proteomes" id="UP000591929"/>
    </source>
</evidence>
<evidence type="ECO:0000313" key="28">
    <source>
        <dbReference type="Proteomes" id="UP000529446"/>
    </source>
</evidence>
<dbReference type="GO" id="GO:0003735">
    <property type="term" value="F:structural constituent of ribosome"/>
    <property type="evidence" value="ECO:0007669"/>
    <property type="project" value="InterPro"/>
</dbReference>
<dbReference type="GO" id="GO:0005737">
    <property type="term" value="C:cytoplasm"/>
    <property type="evidence" value="ECO:0007669"/>
    <property type="project" value="UniProtKB-ARBA"/>
</dbReference>
<evidence type="ECO:0000313" key="20">
    <source>
        <dbReference type="EMBL" id="MBC2241994.1"/>
    </source>
</evidence>
<evidence type="ECO:0000313" key="14">
    <source>
        <dbReference type="EMBL" id="MBC1793312.1"/>
    </source>
</evidence>
<dbReference type="PANTHER" id="PTHR12919:SF20">
    <property type="entry name" value="SMALL RIBOSOMAL SUBUNIT PROTEIN BS16M"/>
    <property type="match status" value="1"/>
</dbReference>
<evidence type="ECO:0000313" key="44">
    <source>
        <dbReference type="Proteomes" id="UP000574104"/>
    </source>
</evidence>
<dbReference type="AlphaFoldDB" id="A0A099WCC8"/>
<evidence type="ECO:0000313" key="11">
    <source>
        <dbReference type="EMBL" id="MBC1564207.1"/>
    </source>
</evidence>
<dbReference type="PANTHER" id="PTHR12919">
    <property type="entry name" value="30S RIBOSOMAL PROTEIN S16"/>
    <property type="match status" value="1"/>
</dbReference>
<dbReference type="Gene3D" id="3.30.1320.10">
    <property type="match status" value="1"/>
</dbReference>
<dbReference type="EMBL" id="JAARWW010000005">
    <property type="protein sequence ID" value="MBC2004275.1"/>
    <property type="molecule type" value="Genomic_DNA"/>
</dbReference>
<dbReference type="Proteomes" id="UP000591929">
    <property type="component" value="Unassembled WGS sequence"/>
</dbReference>
<dbReference type="STRING" id="1552123.EP57_07870"/>
<evidence type="ECO:0000313" key="29">
    <source>
        <dbReference type="Proteomes" id="UP000532866"/>
    </source>
</evidence>
<evidence type="ECO:0000313" key="34">
    <source>
        <dbReference type="Proteomes" id="UP000543005"/>
    </source>
</evidence>
<dbReference type="Proteomes" id="UP000574104">
    <property type="component" value="Unassembled WGS sequence"/>
</dbReference>
<dbReference type="eggNOG" id="COG0228">
    <property type="taxonomic scope" value="Bacteria"/>
</dbReference>
<comment type="similarity">
    <text evidence="3">Belongs to the bacterial ribosomal protein bS16 family.</text>
</comment>
<evidence type="ECO:0000313" key="46">
    <source>
        <dbReference type="Proteomes" id="UP000586951"/>
    </source>
</evidence>
<dbReference type="EMBL" id="JAARVD010000003">
    <property type="protein sequence ID" value="MBC1796191.1"/>
    <property type="molecule type" value="Genomic_DNA"/>
</dbReference>
<dbReference type="EMBL" id="JAARYD010000004">
    <property type="protein sequence ID" value="MBC2176688.1"/>
    <property type="molecule type" value="Genomic_DNA"/>
</dbReference>
<dbReference type="EMBL" id="JAARZT010000028">
    <property type="protein sequence ID" value="MBC2294273.1"/>
    <property type="molecule type" value="Genomic_DNA"/>
</dbReference>
<dbReference type="Proteomes" id="UP000539064">
    <property type="component" value="Unassembled WGS sequence"/>
</dbReference>
<evidence type="ECO:0000313" key="32">
    <source>
        <dbReference type="Proteomes" id="UP000541735"/>
    </source>
</evidence>
<sequence>MAVKIRLKRMGSNKKPFYRIQVADSRSPRDGRSIETVGTYNPLLNPAEVKIDEEAVLKWLHNGAKPSDTVRNLLSKEGIMEKFHNSKLGK</sequence>
<dbReference type="EMBL" id="JNFA01000019">
    <property type="protein sequence ID" value="KGL41750.1"/>
    <property type="molecule type" value="Genomic_DNA"/>
</dbReference>
<dbReference type="EMBL" id="JAARZA010000008">
    <property type="protein sequence ID" value="MBC2241994.1"/>
    <property type="molecule type" value="Genomic_DNA"/>
</dbReference>
<name>A0A099WCC8_9LIST</name>
<dbReference type="Pfam" id="PF00886">
    <property type="entry name" value="Ribosomal_S16"/>
    <property type="match status" value="1"/>
</dbReference>
<dbReference type="Proteomes" id="UP000529446">
    <property type="component" value="Unassembled WGS sequence"/>
</dbReference>
<dbReference type="Proteomes" id="UP000546244">
    <property type="component" value="Unassembled WGS sequence"/>
</dbReference>
<dbReference type="GO" id="GO:0006412">
    <property type="term" value="P:translation"/>
    <property type="evidence" value="ECO:0007669"/>
    <property type="project" value="UniProtKB-UniRule"/>
</dbReference>
<dbReference type="EMBL" id="JAARRU010000001">
    <property type="protein sequence ID" value="MBC1564207.1"/>
    <property type="molecule type" value="Genomic_DNA"/>
</dbReference>
<evidence type="ECO:0000313" key="37">
    <source>
        <dbReference type="Proteomes" id="UP000546244"/>
    </source>
</evidence>
<dbReference type="Proteomes" id="UP000585696">
    <property type="component" value="Unassembled WGS sequence"/>
</dbReference>
<evidence type="ECO:0000256" key="3">
    <source>
        <dbReference type="HAMAP-Rule" id="MF_00385"/>
    </source>
</evidence>
<evidence type="ECO:0000313" key="19">
    <source>
        <dbReference type="EMBL" id="MBC2176688.1"/>
    </source>
</evidence>
<evidence type="ECO:0000313" key="39">
    <source>
        <dbReference type="Proteomes" id="UP000547643"/>
    </source>
</evidence>
<comment type="caution">
    <text evidence="4">The sequence shown here is derived from an EMBL/GenBank/DDBJ whole genome shotgun (WGS) entry which is preliminary data.</text>
</comment>
<evidence type="ECO:0000313" key="12">
    <source>
        <dbReference type="EMBL" id="MBC1615496.1"/>
    </source>
</evidence>
<dbReference type="Proteomes" id="UP000553016">
    <property type="component" value="Unassembled WGS sequence"/>
</dbReference>
<evidence type="ECO:0000313" key="45">
    <source>
        <dbReference type="Proteomes" id="UP000585696"/>
    </source>
</evidence>
<dbReference type="InterPro" id="IPR023803">
    <property type="entry name" value="Ribosomal_bS16_dom_sf"/>
</dbReference>
<evidence type="ECO:0000313" key="9">
    <source>
        <dbReference type="EMBL" id="MBC1491513.1"/>
    </source>
</evidence>
<dbReference type="EMBL" id="JAARUV010000001">
    <property type="protein sequence ID" value="MBC1777667.1"/>
    <property type="molecule type" value="Genomic_DNA"/>
</dbReference>
<evidence type="ECO:0000313" key="17">
    <source>
        <dbReference type="EMBL" id="MBC2115788.1"/>
    </source>
</evidence>
<evidence type="ECO:0000313" key="7">
    <source>
        <dbReference type="EMBL" id="MBC1370731.1"/>
    </source>
</evidence>
<dbReference type="FunFam" id="3.30.1320.10:FF:000002">
    <property type="entry name" value="30S ribosomal protein S16"/>
    <property type="match status" value="1"/>
</dbReference>
<evidence type="ECO:0000313" key="41">
    <source>
        <dbReference type="Proteomes" id="UP000550367"/>
    </source>
</evidence>
<evidence type="ECO:0000313" key="36">
    <source>
        <dbReference type="Proteomes" id="UP000544413"/>
    </source>
</evidence>
<dbReference type="Proteomes" id="UP000519573">
    <property type="component" value="Unassembled WGS sequence"/>
</dbReference>
<dbReference type="Proteomes" id="UP000544413">
    <property type="component" value="Unassembled WGS sequence"/>
</dbReference>
<evidence type="ECO:0000313" key="27">
    <source>
        <dbReference type="Proteomes" id="UP000519573"/>
    </source>
</evidence>
<dbReference type="EMBL" id="JAARXI010000002">
    <property type="protein sequence ID" value="MBC2115788.1"/>
    <property type="molecule type" value="Genomic_DNA"/>
</dbReference>
<dbReference type="EMBL" id="JAARPT010000004">
    <property type="protein sequence ID" value="MBC1401432.1"/>
    <property type="molecule type" value="Genomic_DNA"/>
</dbReference>
<dbReference type="Proteomes" id="UP000543005">
    <property type="component" value="Unassembled WGS sequence"/>
</dbReference>
<dbReference type="Proteomes" id="UP000543379">
    <property type="component" value="Unassembled WGS sequence"/>
</dbReference>
<evidence type="ECO:0000313" key="43">
    <source>
        <dbReference type="Proteomes" id="UP000565628"/>
    </source>
</evidence>
<dbReference type="EMBL" id="JAASTX010000006">
    <property type="protein sequence ID" value="MBC1491513.1"/>
    <property type="molecule type" value="Genomic_DNA"/>
</dbReference>
<reference evidence="4 26" key="1">
    <citation type="submission" date="2014-05" db="EMBL/GenBank/DDBJ databases">
        <title>Novel Listeriaceae from food processing environments.</title>
        <authorList>
            <person name="den Bakker H.C."/>
        </authorList>
    </citation>
    <scope>NUCLEOTIDE SEQUENCE [LARGE SCALE GENOMIC DNA]</scope>
    <source>
        <strain evidence="4 26">FSL A5-0281</strain>
    </source>
</reference>
<dbReference type="RefSeq" id="WP_036062095.1">
    <property type="nucleotide sequence ID" value="NZ_CBCSHQ010000005.1"/>
</dbReference>
<dbReference type="EMBL" id="JAARVG010000005">
    <property type="protein sequence ID" value="MBC1793312.1"/>
    <property type="molecule type" value="Genomic_DNA"/>
</dbReference>
<gene>
    <name evidence="3 4" type="primary">rpsP</name>
    <name evidence="4" type="ORF">EP57_07870</name>
    <name evidence="6" type="ORF">HB759_03410</name>
    <name evidence="5" type="ORF">HB811_03550</name>
    <name evidence="8" type="ORF">HB836_07435</name>
    <name evidence="7" type="ORF">HB847_00015</name>
    <name evidence="10" type="ORF">HB902_12215</name>
    <name evidence="12" type="ORF">HB904_04820</name>
    <name evidence="11" type="ORF">HB907_02250</name>
    <name evidence="25" type="ORF">HBP98_09950</name>
    <name evidence="13" type="ORF">HCA46_02365</name>
    <name evidence="14" type="ORF">HCA52_07765</name>
    <name evidence="15" type="ORF">HCA55_05605</name>
    <name evidence="16" type="ORF">HCA78_10880</name>
    <name evidence="17" type="ORF">HCB06_04080</name>
    <name evidence="21" type="ORF">HCB25_07515</name>
    <name evidence="18" type="ORF">HCB26_06715</name>
    <name evidence="19" type="ORF">HCB27_08680</name>
    <name evidence="20" type="ORF">HCB35_16080</name>
    <name evidence="22" type="ORF">HCB69_09950</name>
    <name evidence="23" type="ORF">HCC36_13615</name>
    <name evidence="9" type="ORF">HCI99_06715</name>
    <name evidence="24" type="ORF">HCJ81_09680</name>
</gene>
<reference evidence="27 28" key="2">
    <citation type="submission" date="2020-03" db="EMBL/GenBank/DDBJ databases">
        <title>Soil Listeria distribution.</title>
        <authorList>
            <person name="Liao J."/>
            <person name="Wiedmann M."/>
        </authorList>
    </citation>
    <scope>NUCLEOTIDE SEQUENCE [LARGE SCALE GENOMIC DNA]</scope>
    <source>
        <strain evidence="24 43">FSL L7-0039</strain>
        <strain evidence="23 34">FSL L7-0051</strain>
        <strain evidence="22 45">FSL L7-0054</strain>
        <strain evidence="20 42">FSL L7-0149</strain>
        <strain evidence="21 41">FSL L7-0153</strain>
        <strain evidence="18 27">FSL L7-0245</strain>
        <strain evidence="19 32">FSL L7-0259</strain>
        <strain evidence="17 28">FSL L7-0360</strain>
        <strain evidence="16 38">FSL L7-0435</strain>
        <strain evidence="14 31">FSL L7-0978</strain>
        <strain evidence="15 40">FSL L7-0990</strain>
        <strain evidence="13 39">FSL L7-1017</strain>
        <strain evidence="12 44">FSL L7-1299</strain>
        <strain evidence="10 33">FSL L7-1387</strain>
        <strain evidence="11 46">FSL L7-1427</strain>
        <strain evidence="9 30">FSL L7-1547</strain>
        <strain evidence="8 36">FSL L7-1658</strain>
        <strain evidence="7 47">FSL L7-1681</strain>
        <strain evidence="5 35">FSL L7-1816</strain>
        <strain evidence="6 29">FSL L7-1833</strain>
        <strain evidence="25 37">FSL L7-1850</strain>
    </source>
</reference>
<keyword evidence="2 3" id="KW-0687">Ribonucleoprotein</keyword>
<accession>A0A099WCC8</accession>
<dbReference type="EMBL" id="JAARMV010000002">
    <property type="protein sequence ID" value="MBC2372321.1"/>
    <property type="molecule type" value="Genomic_DNA"/>
</dbReference>
<evidence type="ECO:0000313" key="35">
    <source>
        <dbReference type="Proteomes" id="UP000543379"/>
    </source>
</evidence>
<dbReference type="EMBL" id="JAARZS010000024">
    <property type="protein sequence ID" value="MBC2284702.1"/>
    <property type="molecule type" value="Genomic_DNA"/>
</dbReference>
<evidence type="ECO:0000313" key="16">
    <source>
        <dbReference type="EMBL" id="MBC2004275.1"/>
    </source>
</evidence>
<evidence type="ECO:0000313" key="24">
    <source>
        <dbReference type="EMBL" id="MBC2311161.1"/>
    </source>
</evidence>
<dbReference type="Proteomes" id="UP000586951">
    <property type="component" value="Unassembled WGS sequence"/>
</dbReference>
<evidence type="ECO:0000313" key="5">
    <source>
        <dbReference type="EMBL" id="MBC1315841.1"/>
    </source>
</evidence>
<dbReference type="EMBL" id="JAARYH010000002">
    <property type="protein sequence ID" value="MBC2166257.1"/>
    <property type="molecule type" value="Genomic_DNA"/>
</dbReference>
<dbReference type="EMBL" id="JAAROV010000001">
    <property type="protein sequence ID" value="MBC1315841.1"/>
    <property type="molecule type" value="Genomic_DNA"/>
</dbReference>
<dbReference type="EMBL" id="JAAROL010000001">
    <property type="protein sequence ID" value="MBC1330992.1"/>
    <property type="molecule type" value="Genomic_DNA"/>
</dbReference>
<evidence type="ECO:0000313" key="18">
    <source>
        <dbReference type="EMBL" id="MBC2166257.1"/>
    </source>
</evidence>
<evidence type="ECO:0000313" key="21">
    <source>
        <dbReference type="EMBL" id="MBC2243915.1"/>
    </source>
</evidence>
<evidence type="ECO:0000313" key="42">
    <source>
        <dbReference type="Proteomes" id="UP000553016"/>
    </source>
</evidence>
<evidence type="ECO:0000256" key="2">
    <source>
        <dbReference type="ARBA" id="ARBA00023274"/>
    </source>
</evidence>
<dbReference type="InterPro" id="IPR000307">
    <property type="entry name" value="Ribosomal_bS16"/>
</dbReference>
<dbReference type="Proteomes" id="UP000547643">
    <property type="component" value="Unassembled WGS sequence"/>
</dbReference>
<dbReference type="Proteomes" id="UP000550367">
    <property type="component" value="Unassembled WGS sequence"/>
</dbReference>
<evidence type="ECO:0000313" key="33">
    <source>
        <dbReference type="Proteomes" id="UP000541955"/>
    </source>
</evidence>
<evidence type="ECO:0000313" key="25">
    <source>
        <dbReference type="EMBL" id="MBC2372321.1"/>
    </source>
</evidence>
<dbReference type="Proteomes" id="UP000541735">
    <property type="component" value="Unassembled WGS sequence"/>
</dbReference>
<dbReference type="GO" id="GO:0015935">
    <property type="term" value="C:small ribosomal subunit"/>
    <property type="evidence" value="ECO:0007669"/>
    <property type="project" value="TreeGrafter"/>
</dbReference>
<dbReference type="Proteomes" id="UP000532866">
    <property type="component" value="Unassembled WGS sequence"/>
</dbReference>
<keyword evidence="1 3" id="KW-0689">Ribosomal protein</keyword>
<dbReference type="Proteomes" id="UP000565628">
    <property type="component" value="Unassembled WGS sequence"/>
</dbReference>
<evidence type="ECO:0000313" key="22">
    <source>
        <dbReference type="EMBL" id="MBC2284702.1"/>
    </source>
</evidence>
<evidence type="ECO:0000313" key="26">
    <source>
        <dbReference type="Proteomes" id="UP000029844"/>
    </source>
</evidence>